<dbReference type="Gene3D" id="3.40.190.90">
    <property type="match status" value="1"/>
</dbReference>
<evidence type="ECO:0000256" key="4">
    <source>
        <dbReference type="ARBA" id="ARBA00022801"/>
    </source>
</evidence>
<dbReference type="NCBIfam" id="TIGR00330">
    <property type="entry name" value="glpX"/>
    <property type="match status" value="1"/>
</dbReference>
<evidence type="ECO:0000256" key="5">
    <source>
        <dbReference type="ARBA" id="ARBA00023211"/>
    </source>
</evidence>
<feature type="binding site" evidence="9">
    <location>
        <position position="212"/>
    </location>
    <ligand>
        <name>Mn(2+)</name>
        <dbReference type="ChEBI" id="CHEBI:29035"/>
        <label>2</label>
    </ligand>
</feature>
<evidence type="ECO:0000256" key="9">
    <source>
        <dbReference type="PIRSR" id="PIRSR004532-1"/>
    </source>
</evidence>
<feature type="binding site" evidence="10">
    <location>
        <position position="118"/>
    </location>
    <ligand>
        <name>substrate</name>
    </ligand>
</feature>
<dbReference type="GO" id="GO:0006071">
    <property type="term" value="P:glycerol metabolic process"/>
    <property type="evidence" value="ECO:0007669"/>
    <property type="project" value="InterPro"/>
</dbReference>
<proteinExistence type="inferred from homology"/>
<evidence type="ECO:0000256" key="1">
    <source>
        <dbReference type="ARBA" id="ARBA00001273"/>
    </source>
</evidence>
<keyword evidence="12" id="KW-1185">Reference proteome</keyword>
<dbReference type="FunFam" id="3.40.190.90:FF:000001">
    <property type="entry name" value="Fructose-1,6-bisphosphatase"/>
    <property type="match status" value="1"/>
</dbReference>
<comment type="cofactor">
    <cofactor evidence="9">
        <name>Mn(2+)</name>
        <dbReference type="ChEBI" id="CHEBI:29035"/>
    </cofactor>
</comment>
<dbReference type="GO" id="GO:0005829">
    <property type="term" value="C:cytosol"/>
    <property type="evidence" value="ECO:0007669"/>
    <property type="project" value="TreeGrafter"/>
</dbReference>
<evidence type="ECO:0000256" key="7">
    <source>
        <dbReference type="ARBA" id="ARBA00024331"/>
    </source>
</evidence>
<dbReference type="GO" id="GO:0042132">
    <property type="term" value="F:fructose 1,6-bisphosphate 1-phosphatase activity"/>
    <property type="evidence" value="ECO:0007669"/>
    <property type="project" value="UniProtKB-EC"/>
</dbReference>
<dbReference type="CDD" id="cd01516">
    <property type="entry name" value="FBPase_glpX"/>
    <property type="match status" value="1"/>
</dbReference>
<feature type="binding site" evidence="10">
    <location>
        <begin position="185"/>
        <end position="187"/>
    </location>
    <ligand>
        <name>substrate</name>
    </ligand>
</feature>
<organism evidence="11 12">
    <name type="scientific">Cytobacillus oceanisediminis</name>
    <dbReference type="NCBI Taxonomy" id="665099"/>
    <lineage>
        <taxon>Bacteria</taxon>
        <taxon>Bacillati</taxon>
        <taxon>Bacillota</taxon>
        <taxon>Bacilli</taxon>
        <taxon>Bacillales</taxon>
        <taxon>Bacillaceae</taxon>
        <taxon>Cytobacillus</taxon>
    </lineage>
</organism>
<dbReference type="Gene3D" id="3.30.540.10">
    <property type="entry name" value="Fructose-1,6-Bisphosphatase, subunit A, domain 1"/>
    <property type="match status" value="1"/>
</dbReference>
<dbReference type="PANTHER" id="PTHR30447">
    <property type="entry name" value="FRUCTOSE-1,6-BISPHOSPHATASE CLASS 2"/>
    <property type="match status" value="1"/>
</dbReference>
<comment type="similarity">
    <text evidence="2 8">Belongs to the FBPase class 2 family.</text>
</comment>
<reference evidence="11 12" key="1">
    <citation type="journal article" date="2015" name="Stand. Genomic Sci.">
        <title>Genomic Encyclopedia of Bacterial and Archaeal Type Strains, Phase III: the genomes of soil and plant-associated and newly described type strains.</title>
        <authorList>
            <person name="Whitman W.B."/>
            <person name="Woyke T."/>
            <person name="Klenk H.P."/>
            <person name="Zhou Y."/>
            <person name="Lilburn T.G."/>
            <person name="Beck B.J."/>
            <person name="De Vos P."/>
            <person name="Vandamme P."/>
            <person name="Eisen J.A."/>
            <person name="Garrity G."/>
            <person name="Hugenholtz P."/>
            <person name="Kyrpides N.C."/>
        </authorList>
    </citation>
    <scope>NUCLEOTIDE SEQUENCE [LARGE SCALE GENOMIC DNA]</scope>
    <source>
        <strain evidence="11 12">CGMCC 1.10115</strain>
    </source>
</reference>
<dbReference type="GeneID" id="65406180"/>
<sequence>MNALLFDFINVTEKAALAAYPWIGRGEKNDADGASTQAMRDKLNLINMEGKIVIGEGELDEAPMLYIGERVGSGRGPAIDIAVDPLDGTTLISKGQGNSIAVIAGAPRGCLLHAPDIYMQKIAVGPKSAGKIDLDASLFQNLKAVAEANEKKISELNIIIQDRERHEELIREIRSLGASVTLFHDGDVIASIATAINKLEFDMFIGTGGAPEGVVSAVALACLGGDFQGRLLPANKQEYARCIKMGISNPTAKLTLNDIVKSPDCFFVATGVTDGLLLKGVSSNGGRMLTSHSFVTSGAAGGYQFVKTIHELV</sequence>
<feature type="binding site" evidence="10">
    <location>
        <begin position="163"/>
        <end position="165"/>
    </location>
    <ligand>
        <name>substrate</name>
    </ligand>
</feature>
<dbReference type="InterPro" id="IPR004464">
    <property type="entry name" value="FBPase_class-2/SBPase"/>
</dbReference>
<dbReference type="EMBL" id="VLKI01000026">
    <property type="protein sequence ID" value="TWH78914.1"/>
    <property type="molecule type" value="Genomic_DNA"/>
</dbReference>
<keyword evidence="4" id="KW-0378">Hydrolase</keyword>
<keyword evidence="5 9" id="KW-0464">Manganese</keyword>
<feature type="binding site" evidence="10">
    <location>
        <position position="209"/>
    </location>
    <ligand>
        <name>substrate</name>
    </ligand>
</feature>
<dbReference type="Proteomes" id="UP000318667">
    <property type="component" value="Unassembled WGS sequence"/>
</dbReference>
<comment type="caution">
    <text evidence="11">The sequence shown here is derived from an EMBL/GenBank/DDBJ whole genome shotgun (WGS) entry which is preliminary data.</text>
</comment>
<dbReference type="SUPFAM" id="SSF56655">
    <property type="entry name" value="Carbohydrate phosphatase"/>
    <property type="match status" value="1"/>
</dbReference>
<evidence type="ECO:0000313" key="12">
    <source>
        <dbReference type="Proteomes" id="UP000318667"/>
    </source>
</evidence>
<evidence type="ECO:0000313" key="11">
    <source>
        <dbReference type="EMBL" id="TWH78914.1"/>
    </source>
</evidence>
<comment type="catalytic activity">
    <reaction evidence="1">
        <text>beta-D-fructose 1,6-bisphosphate + H2O = beta-D-fructose 6-phosphate + phosphate</text>
        <dbReference type="Rhea" id="RHEA:11064"/>
        <dbReference type="ChEBI" id="CHEBI:15377"/>
        <dbReference type="ChEBI" id="CHEBI:32966"/>
        <dbReference type="ChEBI" id="CHEBI:43474"/>
        <dbReference type="ChEBI" id="CHEBI:57634"/>
        <dbReference type="EC" id="3.1.3.11"/>
    </reaction>
</comment>
<gene>
    <name evidence="11" type="ORF">IQ19_05113</name>
</gene>
<dbReference type="AlphaFoldDB" id="A0A562J7N0"/>
<feature type="binding site" evidence="9">
    <location>
        <position position="87"/>
    </location>
    <ligand>
        <name>Mn(2+)</name>
        <dbReference type="ChEBI" id="CHEBI:29035"/>
        <label>2</label>
    </ligand>
</feature>
<accession>A0A562J7N0</accession>
<name>A0A562J7N0_9BACI</name>
<feature type="binding site" evidence="9">
    <location>
        <position position="32"/>
    </location>
    <ligand>
        <name>Mn(2+)</name>
        <dbReference type="ChEBI" id="CHEBI:29035"/>
        <label>1</label>
    </ligand>
</feature>
<evidence type="ECO:0000256" key="3">
    <source>
        <dbReference type="ARBA" id="ARBA00022723"/>
    </source>
</evidence>
<comment type="pathway">
    <text evidence="7">Carbohydrate biosynthesis.</text>
</comment>
<dbReference type="GO" id="GO:0006094">
    <property type="term" value="P:gluconeogenesis"/>
    <property type="evidence" value="ECO:0007669"/>
    <property type="project" value="InterPro"/>
</dbReference>
<evidence type="ECO:0000256" key="8">
    <source>
        <dbReference type="PIRNR" id="PIRNR004532"/>
    </source>
</evidence>
<evidence type="ECO:0000256" key="2">
    <source>
        <dbReference type="ARBA" id="ARBA00008989"/>
    </source>
</evidence>
<evidence type="ECO:0000256" key="6">
    <source>
        <dbReference type="ARBA" id="ARBA00023277"/>
    </source>
</evidence>
<evidence type="ECO:0000256" key="10">
    <source>
        <dbReference type="PIRSR" id="PIRSR004532-2"/>
    </source>
</evidence>
<dbReference type="PANTHER" id="PTHR30447:SF0">
    <property type="entry name" value="FRUCTOSE-1,6-BISPHOSPHATASE 1 CLASS 2-RELATED"/>
    <property type="match status" value="1"/>
</dbReference>
<keyword evidence="3 9" id="KW-0479">Metal-binding</keyword>
<dbReference type="Pfam" id="PF03320">
    <property type="entry name" value="FBPase_glpX"/>
    <property type="match status" value="1"/>
</dbReference>
<feature type="binding site" evidence="9">
    <location>
        <position position="84"/>
    </location>
    <ligand>
        <name>Mn(2+)</name>
        <dbReference type="ChEBI" id="CHEBI:29035"/>
        <label>2</label>
    </ligand>
</feature>
<feature type="binding site" evidence="10">
    <location>
        <begin position="87"/>
        <end position="89"/>
    </location>
    <ligand>
        <name>substrate</name>
    </ligand>
</feature>
<dbReference type="RefSeq" id="WP_144546132.1">
    <property type="nucleotide sequence ID" value="NZ_CBCSDC010000040.1"/>
</dbReference>
<dbReference type="GO" id="GO:0030388">
    <property type="term" value="P:fructose 1,6-bisphosphate metabolic process"/>
    <property type="evidence" value="ECO:0007669"/>
    <property type="project" value="TreeGrafter"/>
</dbReference>
<protein>
    <recommendedName>
        <fullName evidence="8">Fructose-1,6-bisphosphatase</fullName>
    </recommendedName>
</protein>
<dbReference type="GO" id="GO:0046872">
    <property type="term" value="F:metal ion binding"/>
    <property type="evidence" value="ECO:0007669"/>
    <property type="project" value="UniProtKB-KW"/>
</dbReference>
<feature type="binding site" evidence="9">
    <location>
        <position position="56"/>
    </location>
    <ligand>
        <name>Mn(2+)</name>
        <dbReference type="ChEBI" id="CHEBI:29035"/>
        <label>1</label>
    </ligand>
</feature>
<keyword evidence="6 8" id="KW-0119">Carbohydrate metabolism</keyword>
<dbReference type="PIRSF" id="PIRSF004532">
    <property type="entry name" value="GlpX"/>
    <property type="match status" value="1"/>
</dbReference>
<dbReference type="OrthoDB" id="9779353at2"/>